<reference evidence="1" key="1">
    <citation type="journal article" date="2020" name="mSystems">
        <title>Genome- and Community-Level Interaction Insights into Carbon Utilization and Element Cycling Functions of Hydrothermarchaeota in Hydrothermal Sediment.</title>
        <authorList>
            <person name="Zhou Z."/>
            <person name="Liu Y."/>
            <person name="Xu W."/>
            <person name="Pan J."/>
            <person name="Luo Z.H."/>
            <person name="Li M."/>
        </authorList>
    </citation>
    <scope>NUCLEOTIDE SEQUENCE [LARGE SCALE GENOMIC DNA]</scope>
    <source>
        <strain evidence="1">HyVt-489</strain>
    </source>
</reference>
<dbReference type="AlphaFoldDB" id="A0A7C3G9X2"/>
<dbReference type="Proteomes" id="UP000886042">
    <property type="component" value="Unassembled WGS sequence"/>
</dbReference>
<gene>
    <name evidence="1" type="ORF">ENJ46_00300</name>
</gene>
<dbReference type="EMBL" id="DRMN01000022">
    <property type="protein sequence ID" value="HFB54334.1"/>
    <property type="molecule type" value="Genomic_DNA"/>
</dbReference>
<sequence length="59" mass="6481">MAKTLDIRDCINDACPNSGKPVCADSLTMYKGNVVGFCNPDCRDHFENIITKFEANLGN</sequence>
<evidence type="ECO:0000313" key="1">
    <source>
        <dbReference type="EMBL" id="HFB54334.1"/>
    </source>
</evidence>
<comment type="caution">
    <text evidence="1">The sequence shown here is derived from an EMBL/GenBank/DDBJ whole genome shotgun (WGS) entry which is preliminary data.</text>
</comment>
<protein>
    <submittedName>
        <fullName evidence="1">Glutathione S-transferase</fullName>
    </submittedName>
</protein>
<organism evidence="1">
    <name type="scientific">Hellea balneolensis</name>
    <dbReference type="NCBI Taxonomy" id="287478"/>
    <lineage>
        <taxon>Bacteria</taxon>
        <taxon>Pseudomonadati</taxon>
        <taxon>Pseudomonadota</taxon>
        <taxon>Alphaproteobacteria</taxon>
        <taxon>Maricaulales</taxon>
        <taxon>Robiginitomaculaceae</taxon>
        <taxon>Hellea</taxon>
    </lineage>
</organism>
<accession>A0A7C3G9X2</accession>
<proteinExistence type="predicted"/>
<name>A0A7C3G9X2_9PROT</name>